<evidence type="ECO:0000256" key="6">
    <source>
        <dbReference type="ARBA" id="ARBA00023136"/>
    </source>
</evidence>
<evidence type="ECO:0000313" key="11">
    <source>
        <dbReference type="Proteomes" id="UP001055712"/>
    </source>
</evidence>
<evidence type="ECO:0000256" key="3">
    <source>
        <dbReference type="ARBA" id="ARBA00022692"/>
    </source>
</evidence>
<evidence type="ECO:0000256" key="8">
    <source>
        <dbReference type="SAM" id="Phobius"/>
    </source>
</evidence>
<reference evidence="10" key="1">
    <citation type="journal article" date="2019" name="Plant J.">
        <title>Chlorella vulgaris genome assembly and annotation reveals the molecular basis for metabolic acclimation to high light conditions.</title>
        <authorList>
            <person name="Cecchin M."/>
            <person name="Marcolungo L."/>
            <person name="Rossato M."/>
            <person name="Girolomoni L."/>
            <person name="Cosentino E."/>
            <person name="Cuine S."/>
            <person name="Li-Beisson Y."/>
            <person name="Delledonne M."/>
            <person name="Ballottari M."/>
        </authorList>
    </citation>
    <scope>NUCLEOTIDE SEQUENCE</scope>
    <source>
        <strain evidence="10">211/11P</strain>
    </source>
</reference>
<dbReference type="Proteomes" id="UP001055712">
    <property type="component" value="Unassembled WGS sequence"/>
</dbReference>
<keyword evidence="5 8" id="KW-1133">Transmembrane helix</keyword>
<feature type="transmembrane region" description="Helical" evidence="8">
    <location>
        <begin position="325"/>
        <end position="348"/>
    </location>
</feature>
<feature type="transmembrane region" description="Helical" evidence="8">
    <location>
        <begin position="197"/>
        <end position="222"/>
    </location>
</feature>
<feature type="transmembrane region" description="Helical" evidence="8">
    <location>
        <begin position="283"/>
        <end position="305"/>
    </location>
</feature>
<feature type="transmembrane region" description="Helical" evidence="8">
    <location>
        <begin position="426"/>
        <end position="446"/>
    </location>
</feature>
<keyword evidence="3 8" id="KW-0812">Transmembrane</keyword>
<sequence length="460" mass="49034">MATLLSQSSPPELDFTKQEEYGREQELDGLTRGQGTVSFELEVAEHRPAASWHHAAFHTVTAVVGAGVLGLPHAFSFLGWVAGLSLLTLLCGFSIYTSYLLAALHETPNGDRLNTYRAMGAEILGHRRGKYLVATVQFTLMVGLCITYSVTAGQSLKGMVSNDCNGKDCQEGISAWIVLFGAVQLLLSQVPDFHSLWWISLLGAAMSCGYCTIAVVLSSMQASRDGAAPHELPSELSTADRVFGVFNALGGVAFTFGGQAVLPEIQATLARPPATVHTMMRGLGISYVVVILAYYGVAISGYAAFGGGVSSDVLLNIKEPVALIAAANLMVVLHVAAAWQVFAMPIFDSVETAIRRSMRSPPRPLVMRLVLRSAYVVLVTLVACLLPFFGELMGLISSVGLMPITFILPPVMWIKARRPVGAELAINIIIAATCSVIALLSLVGSARNIAVLASEFSIFD</sequence>
<keyword evidence="2" id="KW-0813">Transport</keyword>
<reference evidence="10" key="2">
    <citation type="submission" date="2020-11" db="EMBL/GenBank/DDBJ databases">
        <authorList>
            <person name="Cecchin M."/>
            <person name="Marcolungo L."/>
            <person name="Rossato M."/>
            <person name="Girolomoni L."/>
            <person name="Cosentino E."/>
            <person name="Cuine S."/>
            <person name="Li-Beisson Y."/>
            <person name="Delledonne M."/>
            <person name="Ballottari M."/>
        </authorList>
    </citation>
    <scope>NUCLEOTIDE SEQUENCE</scope>
    <source>
        <strain evidence="10">211/11P</strain>
        <tissue evidence="10">Whole cell</tissue>
    </source>
</reference>
<comment type="subcellular location">
    <subcellularLocation>
        <location evidence="1">Membrane</location>
    </subcellularLocation>
</comment>
<evidence type="ECO:0000259" key="9">
    <source>
        <dbReference type="Pfam" id="PF01490"/>
    </source>
</evidence>
<proteinExistence type="predicted"/>
<dbReference type="GO" id="GO:0006865">
    <property type="term" value="P:amino acid transport"/>
    <property type="evidence" value="ECO:0007669"/>
    <property type="project" value="UniProtKB-KW"/>
</dbReference>
<keyword evidence="11" id="KW-1185">Reference proteome</keyword>
<dbReference type="PANTHER" id="PTHR48017">
    <property type="entry name" value="OS05G0424000 PROTEIN-RELATED"/>
    <property type="match status" value="1"/>
</dbReference>
<name>A0A9D4YUM5_CHLVU</name>
<dbReference type="GO" id="GO:0016020">
    <property type="term" value="C:membrane"/>
    <property type="evidence" value="ECO:0007669"/>
    <property type="project" value="UniProtKB-SubCell"/>
</dbReference>
<dbReference type="AlphaFoldDB" id="A0A9D4YUM5"/>
<evidence type="ECO:0000313" key="10">
    <source>
        <dbReference type="EMBL" id="KAI3427219.1"/>
    </source>
</evidence>
<feature type="domain" description="Amino acid transporter transmembrane" evidence="9">
    <location>
        <begin position="50"/>
        <end position="444"/>
    </location>
</feature>
<dbReference type="OrthoDB" id="40134at2759"/>
<dbReference type="EMBL" id="SIDB01000010">
    <property type="protein sequence ID" value="KAI3427219.1"/>
    <property type="molecule type" value="Genomic_DNA"/>
</dbReference>
<dbReference type="Pfam" id="PF01490">
    <property type="entry name" value="Aa_trans"/>
    <property type="match status" value="1"/>
</dbReference>
<evidence type="ECO:0000256" key="7">
    <source>
        <dbReference type="SAM" id="MobiDB-lite"/>
    </source>
</evidence>
<evidence type="ECO:0000256" key="1">
    <source>
        <dbReference type="ARBA" id="ARBA00004370"/>
    </source>
</evidence>
<evidence type="ECO:0000256" key="4">
    <source>
        <dbReference type="ARBA" id="ARBA00022970"/>
    </source>
</evidence>
<feature type="region of interest" description="Disordered" evidence="7">
    <location>
        <begin position="1"/>
        <end position="28"/>
    </location>
</feature>
<feature type="transmembrane region" description="Helical" evidence="8">
    <location>
        <begin position="369"/>
        <end position="389"/>
    </location>
</feature>
<evidence type="ECO:0000256" key="2">
    <source>
        <dbReference type="ARBA" id="ARBA00022448"/>
    </source>
</evidence>
<keyword evidence="4" id="KW-0029">Amino-acid transport</keyword>
<feature type="compositionally biased region" description="Basic and acidic residues" evidence="7">
    <location>
        <begin position="14"/>
        <end position="26"/>
    </location>
</feature>
<organism evidence="10 11">
    <name type="scientific">Chlorella vulgaris</name>
    <name type="common">Green alga</name>
    <dbReference type="NCBI Taxonomy" id="3077"/>
    <lineage>
        <taxon>Eukaryota</taxon>
        <taxon>Viridiplantae</taxon>
        <taxon>Chlorophyta</taxon>
        <taxon>core chlorophytes</taxon>
        <taxon>Trebouxiophyceae</taxon>
        <taxon>Chlorellales</taxon>
        <taxon>Chlorellaceae</taxon>
        <taxon>Chlorella clade</taxon>
        <taxon>Chlorella</taxon>
    </lineage>
</organism>
<feature type="transmembrane region" description="Helical" evidence="8">
    <location>
        <begin position="395"/>
        <end position="414"/>
    </location>
</feature>
<feature type="transmembrane region" description="Helical" evidence="8">
    <location>
        <begin position="131"/>
        <end position="153"/>
    </location>
</feature>
<dbReference type="InterPro" id="IPR013057">
    <property type="entry name" value="AA_transpt_TM"/>
</dbReference>
<comment type="caution">
    <text evidence="10">The sequence shown here is derived from an EMBL/GenBank/DDBJ whole genome shotgun (WGS) entry which is preliminary data.</text>
</comment>
<accession>A0A9D4YUM5</accession>
<protein>
    <recommendedName>
        <fullName evidence="9">Amino acid transporter transmembrane domain-containing protein</fullName>
    </recommendedName>
</protein>
<gene>
    <name evidence="10" type="ORF">D9Q98_007154</name>
</gene>
<keyword evidence="6 8" id="KW-0472">Membrane</keyword>
<feature type="transmembrane region" description="Helical" evidence="8">
    <location>
        <begin position="81"/>
        <end position="102"/>
    </location>
</feature>
<evidence type="ECO:0000256" key="5">
    <source>
        <dbReference type="ARBA" id="ARBA00022989"/>
    </source>
</evidence>
<feature type="compositionally biased region" description="Polar residues" evidence="7">
    <location>
        <begin position="1"/>
        <end position="10"/>
    </location>
</feature>